<accession>A0ABU6TE07</accession>
<evidence type="ECO:0000313" key="2">
    <source>
        <dbReference type="Proteomes" id="UP001341840"/>
    </source>
</evidence>
<comment type="caution">
    <text evidence="1">The sequence shown here is derived from an EMBL/GenBank/DDBJ whole genome shotgun (WGS) entry which is preliminary data.</text>
</comment>
<keyword evidence="2" id="KW-1185">Reference proteome</keyword>
<gene>
    <name evidence="1" type="ORF">PIB30_039646</name>
</gene>
<proteinExistence type="predicted"/>
<evidence type="ECO:0000313" key="1">
    <source>
        <dbReference type="EMBL" id="MED6146961.1"/>
    </source>
</evidence>
<sequence length="81" mass="9591">MDFFATSGWKLIIKRDIVERNHEEIEEEEEIRDKGSLDQVYRLYPGGQSKSRLSKPQAWTKRDIPKAHQSLAHQCINHLWT</sequence>
<reference evidence="1 2" key="1">
    <citation type="journal article" date="2023" name="Plants (Basel)">
        <title>Bridging the Gap: Combining Genomics and Transcriptomics Approaches to Understand Stylosanthes scabra, an Orphan Legume from the Brazilian Caatinga.</title>
        <authorList>
            <person name="Ferreira-Neto J.R.C."/>
            <person name="da Silva M.D."/>
            <person name="Binneck E."/>
            <person name="de Melo N.F."/>
            <person name="da Silva R.H."/>
            <person name="de Melo A.L.T.M."/>
            <person name="Pandolfi V."/>
            <person name="Bustamante F.O."/>
            <person name="Brasileiro-Vidal A.C."/>
            <person name="Benko-Iseppon A.M."/>
        </authorList>
    </citation>
    <scope>NUCLEOTIDE SEQUENCE [LARGE SCALE GENOMIC DNA]</scope>
    <source>
        <tissue evidence="1">Leaves</tissue>
    </source>
</reference>
<protein>
    <submittedName>
        <fullName evidence="1">Uncharacterized protein</fullName>
    </submittedName>
</protein>
<dbReference type="EMBL" id="JASCZI010090831">
    <property type="protein sequence ID" value="MED6146961.1"/>
    <property type="molecule type" value="Genomic_DNA"/>
</dbReference>
<name>A0ABU6TE07_9FABA</name>
<dbReference type="Proteomes" id="UP001341840">
    <property type="component" value="Unassembled WGS sequence"/>
</dbReference>
<organism evidence="1 2">
    <name type="scientific">Stylosanthes scabra</name>
    <dbReference type="NCBI Taxonomy" id="79078"/>
    <lineage>
        <taxon>Eukaryota</taxon>
        <taxon>Viridiplantae</taxon>
        <taxon>Streptophyta</taxon>
        <taxon>Embryophyta</taxon>
        <taxon>Tracheophyta</taxon>
        <taxon>Spermatophyta</taxon>
        <taxon>Magnoliopsida</taxon>
        <taxon>eudicotyledons</taxon>
        <taxon>Gunneridae</taxon>
        <taxon>Pentapetalae</taxon>
        <taxon>rosids</taxon>
        <taxon>fabids</taxon>
        <taxon>Fabales</taxon>
        <taxon>Fabaceae</taxon>
        <taxon>Papilionoideae</taxon>
        <taxon>50 kb inversion clade</taxon>
        <taxon>dalbergioids sensu lato</taxon>
        <taxon>Dalbergieae</taxon>
        <taxon>Pterocarpus clade</taxon>
        <taxon>Stylosanthes</taxon>
    </lineage>
</organism>